<accession>A0A7C4JM50</accession>
<evidence type="ECO:0000313" key="5">
    <source>
        <dbReference type="EMBL" id="HGQ59501.1"/>
    </source>
</evidence>
<evidence type="ECO:0000256" key="3">
    <source>
        <dbReference type="ARBA" id="ARBA00038054"/>
    </source>
</evidence>
<comment type="caution">
    <text evidence="6">The sequence shown here is derived from an EMBL/GenBank/DDBJ whole genome shotgun (WGS) entry which is preliminary data.</text>
</comment>
<feature type="domain" description="Flavin reductase like" evidence="4">
    <location>
        <begin position="11"/>
        <end position="155"/>
    </location>
</feature>
<dbReference type="InterPro" id="IPR052174">
    <property type="entry name" value="Flavoredoxin"/>
</dbReference>
<comment type="cofactor">
    <cofactor evidence="1">
        <name>FMN</name>
        <dbReference type="ChEBI" id="CHEBI:58210"/>
    </cofactor>
</comment>
<reference evidence="6" key="1">
    <citation type="journal article" date="2020" name="mSystems">
        <title>Genome- and Community-Level Interaction Insights into Carbon Utilization and Element Cycling Functions of Hydrothermarchaeota in Hydrothermal Sediment.</title>
        <authorList>
            <person name="Zhou Z."/>
            <person name="Liu Y."/>
            <person name="Xu W."/>
            <person name="Pan J."/>
            <person name="Luo Z.H."/>
            <person name="Li M."/>
        </authorList>
    </citation>
    <scope>NUCLEOTIDE SEQUENCE [LARGE SCALE GENOMIC DNA]</scope>
    <source>
        <strain evidence="5">SpSt-638</strain>
        <strain evidence="6">SpSt-648</strain>
    </source>
</reference>
<dbReference type="AlphaFoldDB" id="A0A7C4JM50"/>
<dbReference type="GO" id="GO:0010181">
    <property type="term" value="F:FMN binding"/>
    <property type="evidence" value="ECO:0007669"/>
    <property type="project" value="InterPro"/>
</dbReference>
<dbReference type="PANTHER" id="PTHR43567">
    <property type="entry name" value="FLAVOREDOXIN-RELATED-RELATED"/>
    <property type="match status" value="1"/>
</dbReference>
<evidence type="ECO:0000313" key="6">
    <source>
        <dbReference type="EMBL" id="HGQ74122.1"/>
    </source>
</evidence>
<keyword evidence="2" id="KW-0285">Flavoprotein</keyword>
<dbReference type="Pfam" id="PF01613">
    <property type="entry name" value="Flavin_Reduct"/>
    <property type="match status" value="1"/>
</dbReference>
<dbReference type="EMBL" id="DTBP01000023">
    <property type="protein sequence ID" value="HGQ74122.1"/>
    <property type="molecule type" value="Genomic_DNA"/>
</dbReference>
<dbReference type="InterPro" id="IPR012349">
    <property type="entry name" value="Split_barrel_FMN-bd"/>
</dbReference>
<proteinExistence type="inferred from homology"/>
<organism evidence="6">
    <name type="scientific">Staphylothermus marinus</name>
    <dbReference type="NCBI Taxonomy" id="2280"/>
    <lineage>
        <taxon>Archaea</taxon>
        <taxon>Thermoproteota</taxon>
        <taxon>Thermoprotei</taxon>
        <taxon>Desulfurococcales</taxon>
        <taxon>Desulfurococcaceae</taxon>
        <taxon>Staphylothermus</taxon>
    </lineage>
</organism>
<name>A0A7C4JM50_STAMA</name>
<comment type="similarity">
    <text evidence="3">Belongs to the flavoredoxin family.</text>
</comment>
<dbReference type="Gene3D" id="2.30.110.10">
    <property type="entry name" value="Electron Transport, Fmn-binding Protein, Chain A"/>
    <property type="match status" value="1"/>
</dbReference>
<dbReference type="SMART" id="SM00903">
    <property type="entry name" value="Flavin_Reduct"/>
    <property type="match status" value="1"/>
</dbReference>
<evidence type="ECO:0000256" key="1">
    <source>
        <dbReference type="ARBA" id="ARBA00001917"/>
    </source>
</evidence>
<sequence>MYIEIDSSDYRVLHPRPVYLVVSRDTHNVLNVMSASWITPVCDEPFLIVFSLWRGSKTYSNILETREFTVNVVDDKFIDKVWVAGTKSGRELNKWDLLDLKPVEPLRIKTPGINGSLGFLECVLKNEVVLNDTSLLIASVEAVRVNKELYEKYGWNLYRTKILMHSGGKGFTTTSKPLYPST</sequence>
<dbReference type="SUPFAM" id="SSF50475">
    <property type="entry name" value="FMN-binding split barrel"/>
    <property type="match status" value="1"/>
</dbReference>
<dbReference type="PANTHER" id="PTHR43567:SF1">
    <property type="entry name" value="FLAVOREDOXIN"/>
    <property type="match status" value="1"/>
</dbReference>
<gene>
    <name evidence="5" type="ORF">ENU09_02135</name>
    <name evidence="6" type="ORF">ENU20_03495</name>
</gene>
<dbReference type="EMBL" id="DTBE01000057">
    <property type="protein sequence ID" value="HGQ59501.1"/>
    <property type="molecule type" value="Genomic_DNA"/>
</dbReference>
<dbReference type="InterPro" id="IPR002563">
    <property type="entry name" value="Flavin_Rdtase-like_dom"/>
</dbReference>
<protein>
    <submittedName>
        <fullName evidence="6">Flavin reductase family protein</fullName>
    </submittedName>
</protein>
<evidence type="ECO:0000256" key="2">
    <source>
        <dbReference type="ARBA" id="ARBA00022630"/>
    </source>
</evidence>
<evidence type="ECO:0000259" key="4">
    <source>
        <dbReference type="SMART" id="SM00903"/>
    </source>
</evidence>